<accession>A0A9X0WG94</accession>
<sequence length="90" mass="9699">MTLLVVWTFSYRGRRARLLGGVQELILMRDFVLGSVAVGVVLLVLMVLGDTVHLDSDASLSGRHHEAALERMNANVATPRVMTAHGGSVS</sequence>
<evidence type="ECO:0000313" key="3">
    <source>
        <dbReference type="Proteomes" id="UP001138802"/>
    </source>
</evidence>
<dbReference type="AlphaFoldDB" id="A0A9X0WG94"/>
<name>A0A9X0WG94_9GAMM</name>
<evidence type="ECO:0000256" key="1">
    <source>
        <dbReference type="SAM" id="Phobius"/>
    </source>
</evidence>
<comment type="caution">
    <text evidence="2">The sequence shown here is derived from an EMBL/GenBank/DDBJ whole genome shotgun (WGS) entry which is preliminary data.</text>
</comment>
<keyword evidence="1" id="KW-0472">Membrane</keyword>
<reference evidence="2 3" key="1">
    <citation type="journal article" date="2020" name="Microorganisms">
        <title>Osmotic Adaptation and Compatible Solute Biosynthesis of Phototrophic Bacteria as Revealed from Genome Analyses.</title>
        <authorList>
            <person name="Imhoff J.F."/>
            <person name="Rahn T."/>
            <person name="Kunzel S."/>
            <person name="Keller A."/>
            <person name="Neulinger S.C."/>
        </authorList>
    </citation>
    <scope>NUCLEOTIDE SEQUENCE [LARGE SCALE GENOMIC DNA]</scope>
    <source>
        <strain evidence="2 3">DSM 21303</strain>
    </source>
</reference>
<keyword evidence="1" id="KW-1133">Transmembrane helix</keyword>
<keyword evidence="1" id="KW-0812">Transmembrane</keyword>
<proteinExistence type="predicted"/>
<dbReference type="EMBL" id="NRSD01000002">
    <property type="protein sequence ID" value="MBK1643734.1"/>
    <property type="molecule type" value="Genomic_DNA"/>
</dbReference>
<protein>
    <submittedName>
        <fullName evidence="2">Uncharacterized protein</fullName>
    </submittedName>
</protein>
<evidence type="ECO:0000313" key="2">
    <source>
        <dbReference type="EMBL" id="MBK1643734.1"/>
    </source>
</evidence>
<organism evidence="2 3">
    <name type="scientific">Thiocapsa imhoffii</name>
    <dbReference type="NCBI Taxonomy" id="382777"/>
    <lineage>
        <taxon>Bacteria</taxon>
        <taxon>Pseudomonadati</taxon>
        <taxon>Pseudomonadota</taxon>
        <taxon>Gammaproteobacteria</taxon>
        <taxon>Chromatiales</taxon>
        <taxon>Chromatiaceae</taxon>
        <taxon>Thiocapsa</taxon>
    </lineage>
</organism>
<dbReference type="Proteomes" id="UP001138802">
    <property type="component" value="Unassembled WGS sequence"/>
</dbReference>
<gene>
    <name evidence="2" type="ORF">CKO25_03465</name>
</gene>
<keyword evidence="3" id="KW-1185">Reference proteome</keyword>
<feature type="transmembrane region" description="Helical" evidence="1">
    <location>
        <begin position="31"/>
        <end position="49"/>
    </location>
</feature>